<dbReference type="AlphaFoldDB" id="A0AA35X4T8"/>
<comment type="caution">
    <text evidence="9">The sequence shown here is derived from an EMBL/GenBank/DDBJ whole genome shotgun (WGS) entry which is preliminary data.</text>
</comment>
<keyword evidence="3 6" id="KW-0547">Nucleotide-binding</keyword>
<feature type="compositionally biased region" description="Basic and acidic residues" evidence="7">
    <location>
        <begin position="23"/>
        <end position="34"/>
    </location>
</feature>
<dbReference type="Proteomes" id="UP001174909">
    <property type="component" value="Unassembled WGS sequence"/>
</dbReference>
<dbReference type="PANTHER" id="PTHR24347">
    <property type="entry name" value="SERINE/THREONINE-PROTEIN KINASE"/>
    <property type="match status" value="1"/>
</dbReference>
<evidence type="ECO:0000259" key="8">
    <source>
        <dbReference type="PROSITE" id="PS50011"/>
    </source>
</evidence>
<dbReference type="PROSITE" id="PS00107">
    <property type="entry name" value="PROTEIN_KINASE_ATP"/>
    <property type="match status" value="1"/>
</dbReference>
<name>A0AA35X4T8_GEOBA</name>
<organism evidence="9 10">
    <name type="scientific">Geodia barretti</name>
    <name type="common">Barrett's horny sponge</name>
    <dbReference type="NCBI Taxonomy" id="519541"/>
    <lineage>
        <taxon>Eukaryota</taxon>
        <taxon>Metazoa</taxon>
        <taxon>Porifera</taxon>
        <taxon>Demospongiae</taxon>
        <taxon>Heteroscleromorpha</taxon>
        <taxon>Tetractinellida</taxon>
        <taxon>Astrophorina</taxon>
        <taxon>Geodiidae</taxon>
        <taxon>Geodia</taxon>
    </lineage>
</organism>
<dbReference type="InterPro" id="IPR011009">
    <property type="entry name" value="Kinase-like_dom_sf"/>
</dbReference>
<evidence type="ECO:0000256" key="4">
    <source>
        <dbReference type="ARBA" id="ARBA00022777"/>
    </source>
</evidence>
<evidence type="ECO:0000313" key="10">
    <source>
        <dbReference type="Proteomes" id="UP001174909"/>
    </source>
</evidence>
<reference evidence="9" key="1">
    <citation type="submission" date="2023-03" db="EMBL/GenBank/DDBJ databases">
        <authorList>
            <person name="Steffen K."/>
            <person name="Cardenas P."/>
        </authorList>
    </citation>
    <scope>NUCLEOTIDE SEQUENCE</scope>
</reference>
<dbReference type="SUPFAM" id="SSF56112">
    <property type="entry name" value="Protein kinase-like (PK-like)"/>
    <property type="match status" value="1"/>
</dbReference>
<protein>
    <submittedName>
        <fullName evidence="9">Serine/threonine-protein kinase 33</fullName>
    </submittedName>
</protein>
<proteinExistence type="predicted"/>
<feature type="region of interest" description="Disordered" evidence="7">
    <location>
        <begin position="13"/>
        <end position="34"/>
    </location>
</feature>
<dbReference type="Gene3D" id="1.10.510.10">
    <property type="entry name" value="Transferase(Phosphotransferase) domain 1"/>
    <property type="match status" value="1"/>
</dbReference>
<dbReference type="Pfam" id="PF00069">
    <property type="entry name" value="Pkinase"/>
    <property type="match status" value="1"/>
</dbReference>
<gene>
    <name evidence="9" type="ORF">GBAR_LOCUS21144</name>
</gene>
<dbReference type="InterPro" id="IPR000719">
    <property type="entry name" value="Prot_kinase_dom"/>
</dbReference>
<sequence length="186" mass="21228">MAEVANLDRRMSFSYKAATTRPPDQRPPHSRVEDDAAVEKRYAIGQELGRGSFGIVREVTSRFTGELLAVKTVNKDKPGSTSIQMLTREVEVLKRLDHPHIIKLEDILETPQKMYLVMELCTGGELTARLKQLGYFRESEAKEVMRQLTEVLTYLHSNGKKNMRTTYTTFQNTVSFTTIQILCTEI</sequence>
<keyword evidence="10" id="KW-1185">Reference proteome</keyword>
<evidence type="ECO:0000256" key="7">
    <source>
        <dbReference type="SAM" id="MobiDB-lite"/>
    </source>
</evidence>
<dbReference type="GO" id="GO:0005524">
    <property type="term" value="F:ATP binding"/>
    <property type="evidence" value="ECO:0007669"/>
    <property type="project" value="UniProtKB-UniRule"/>
</dbReference>
<evidence type="ECO:0000256" key="6">
    <source>
        <dbReference type="PROSITE-ProRule" id="PRU10141"/>
    </source>
</evidence>
<feature type="domain" description="Protein kinase" evidence="8">
    <location>
        <begin position="42"/>
        <end position="186"/>
    </location>
</feature>
<dbReference type="FunFam" id="3.30.200.20:FF:000315">
    <property type="entry name" value="Calcium-dependent protein kinase 3"/>
    <property type="match status" value="1"/>
</dbReference>
<feature type="binding site" evidence="6">
    <location>
        <position position="71"/>
    </location>
    <ligand>
        <name>ATP</name>
        <dbReference type="ChEBI" id="CHEBI:30616"/>
    </ligand>
</feature>
<evidence type="ECO:0000256" key="2">
    <source>
        <dbReference type="ARBA" id="ARBA00022679"/>
    </source>
</evidence>
<evidence type="ECO:0000256" key="5">
    <source>
        <dbReference type="ARBA" id="ARBA00022840"/>
    </source>
</evidence>
<evidence type="ECO:0000256" key="1">
    <source>
        <dbReference type="ARBA" id="ARBA00022527"/>
    </source>
</evidence>
<dbReference type="EMBL" id="CASHTH010002962">
    <property type="protein sequence ID" value="CAI8037827.1"/>
    <property type="molecule type" value="Genomic_DNA"/>
</dbReference>
<keyword evidence="4 9" id="KW-0418">Kinase</keyword>
<accession>A0AA35X4T8</accession>
<keyword evidence="1" id="KW-0723">Serine/threonine-protein kinase</keyword>
<dbReference type="InterPro" id="IPR017441">
    <property type="entry name" value="Protein_kinase_ATP_BS"/>
</dbReference>
<dbReference type="PROSITE" id="PS50011">
    <property type="entry name" value="PROTEIN_KINASE_DOM"/>
    <property type="match status" value="1"/>
</dbReference>
<evidence type="ECO:0000256" key="3">
    <source>
        <dbReference type="ARBA" id="ARBA00022741"/>
    </source>
</evidence>
<dbReference type="GO" id="GO:0004674">
    <property type="term" value="F:protein serine/threonine kinase activity"/>
    <property type="evidence" value="ECO:0007669"/>
    <property type="project" value="UniProtKB-KW"/>
</dbReference>
<keyword evidence="5 6" id="KW-0067">ATP-binding</keyword>
<keyword evidence="2" id="KW-0808">Transferase</keyword>
<evidence type="ECO:0000313" key="9">
    <source>
        <dbReference type="EMBL" id="CAI8037827.1"/>
    </source>
</evidence>